<dbReference type="AlphaFoldDB" id="A0A9X7WJG4"/>
<evidence type="ECO:0000313" key="2">
    <source>
        <dbReference type="Proteomes" id="UP000825008"/>
    </source>
</evidence>
<dbReference type="Gene3D" id="2.30.110.10">
    <property type="entry name" value="Electron Transport, Fmn-binding Protein, Chain A"/>
    <property type="match status" value="1"/>
</dbReference>
<dbReference type="Proteomes" id="UP000825008">
    <property type="component" value="Chromosome"/>
</dbReference>
<dbReference type="NCBIfam" id="TIGR00026">
    <property type="entry name" value="hi_GC_TIGR00026"/>
    <property type="match status" value="1"/>
</dbReference>
<accession>A0A9X7WJG4</accession>
<reference evidence="1" key="1">
    <citation type="submission" date="2021-08" db="EMBL/GenBank/DDBJ databases">
        <title>Whole genome sequencing of non-tuberculosis mycobacteria type-strains.</title>
        <authorList>
            <person name="Igarashi Y."/>
            <person name="Osugi A."/>
            <person name="Mitarai S."/>
        </authorList>
    </citation>
    <scope>NUCLEOTIDE SEQUENCE</scope>
    <source>
        <strain evidence="1">JCM 30995</strain>
    </source>
</reference>
<dbReference type="Pfam" id="PF04075">
    <property type="entry name" value="F420H2_quin_red"/>
    <property type="match status" value="1"/>
</dbReference>
<dbReference type="InterPro" id="IPR004378">
    <property type="entry name" value="F420H2_quin_Rdtase"/>
</dbReference>
<protein>
    <submittedName>
        <fullName evidence="1">Nitroreductase family deazaflavin-dependent oxidoreductase</fullName>
    </submittedName>
</protein>
<dbReference type="GO" id="GO:0016491">
    <property type="term" value="F:oxidoreductase activity"/>
    <property type="evidence" value="ECO:0007669"/>
    <property type="project" value="InterPro"/>
</dbReference>
<organism evidence="1 2">
    <name type="scientific">Mycolicibacter heraklionensis</name>
    <dbReference type="NCBI Taxonomy" id="512402"/>
    <lineage>
        <taxon>Bacteria</taxon>
        <taxon>Bacillati</taxon>
        <taxon>Actinomycetota</taxon>
        <taxon>Actinomycetes</taxon>
        <taxon>Mycobacteriales</taxon>
        <taxon>Mycobacteriaceae</taxon>
        <taxon>Mycolicibacter</taxon>
    </lineage>
</organism>
<name>A0A9X7WJG4_9MYCO</name>
<gene>
    <name evidence="1" type="ORF">K3U94_04645</name>
</gene>
<evidence type="ECO:0000313" key="1">
    <source>
        <dbReference type="EMBL" id="QZA08589.1"/>
    </source>
</evidence>
<sequence length="150" mass="16311">MTRSDEQALRKFRTERRVGRYIANPLVSALARLGIRTTLATELQTIGRKTGKTRHVPVAACFDASGAWVISQHGSRSGWGANITANPQVRIRQGSQWRSGLARFQPDDDVTARARTFASRPAFAGLAVATFRALASTPVSVRITFTDGAV</sequence>
<dbReference type="RefSeq" id="WP_220695737.1">
    <property type="nucleotide sequence ID" value="NZ_CP080997.1"/>
</dbReference>
<dbReference type="EMBL" id="CP080997">
    <property type="protein sequence ID" value="QZA08589.1"/>
    <property type="molecule type" value="Genomic_DNA"/>
</dbReference>
<dbReference type="KEGG" id="mher:K3U94_04645"/>
<dbReference type="InterPro" id="IPR012349">
    <property type="entry name" value="Split_barrel_FMN-bd"/>
</dbReference>
<proteinExistence type="predicted"/>